<gene>
    <name evidence="1" type="ORF">SAMN05444169_5024</name>
</gene>
<dbReference type="EMBL" id="LT670818">
    <property type="protein sequence ID" value="SHG96764.1"/>
    <property type="molecule type" value="Genomic_DNA"/>
</dbReference>
<proteinExistence type="predicted"/>
<dbReference type="RefSeq" id="WP_079568248.1">
    <property type="nucleotide sequence ID" value="NZ_LT670818.1"/>
</dbReference>
<organism evidence="1 2">
    <name type="scientific">Bradyrhizobium erythrophlei</name>
    <dbReference type="NCBI Taxonomy" id="1437360"/>
    <lineage>
        <taxon>Bacteria</taxon>
        <taxon>Pseudomonadati</taxon>
        <taxon>Pseudomonadota</taxon>
        <taxon>Alphaproteobacteria</taxon>
        <taxon>Hyphomicrobiales</taxon>
        <taxon>Nitrobacteraceae</taxon>
        <taxon>Bradyrhizobium</taxon>
    </lineage>
</organism>
<evidence type="ECO:0000313" key="1">
    <source>
        <dbReference type="EMBL" id="SHG96764.1"/>
    </source>
</evidence>
<accession>A0A1M5P4K8</accession>
<dbReference type="Proteomes" id="UP000190675">
    <property type="component" value="Chromosome I"/>
</dbReference>
<evidence type="ECO:0000313" key="2">
    <source>
        <dbReference type="Proteomes" id="UP000190675"/>
    </source>
</evidence>
<sequence>MDTAILSASAGLIGSLIGGLSTFAASWVTQHKLLGTQTRMHHVGQRQKLYSEFIIEASRCLAEAWSHQAEGPEVISNLYSVVERMRLVSSSRVVKCAEEVMRGIIAAYAEPNRTFDELRRRVQARSEEYDQLREFTEACRQE</sequence>
<dbReference type="OrthoDB" id="8234117at2"/>
<reference evidence="1 2" key="1">
    <citation type="submission" date="2016-11" db="EMBL/GenBank/DDBJ databases">
        <authorList>
            <person name="Jaros S."/>
            <person name="Januszkiewicz K."/>
            <person name="Wedrychowicz H."/>
        </authorList>
    </citation>
    <scope>NUCLEOTIDE SEQUENCE [LARGE SCALE GENOMIC DNA]</scope>
    <source>
        <strain evidence="1 2">GAS242</strain>
    </source>
</reference>
<protein>
    <submittedName>
        <fullName evidence="1">Uncharacterized protein</fullName>
    </submittedName>
</protein>
<dbReference type="AlphaFoldDB" id="A0A1M5P4K8"/>
<name>A0A1M5P4K8_9BRAD</name>